<keyword evidence="2" id="KW-1185">Reference proteome</keyword>
<protein>
    <submittedName>
        <fullName evidence="1">Methyl-accepting chemotaxis protein</fullName>
    </submittedName>
</protein>
<reference evidence="1" key="1">
    <citation type="journal article" date="2021" name="mSystems">
        <title>Bacteria and Archaea Synergistically Convert Glycine Betaine to Biogenic Methane in the Formosa Cold Seep of the South China Sea.</title>
        <authorList>
            <person name="Li L."/>
            <person name="Zhang W."/>
            <person name="Zhang S."/>
            <person name="Song L."/>
            <person name="Sun Q."/>
            <person name="Zhang H."/>
            <person name="Xiang H."/>
            <person name="Dong X."/>
        </authorList>
    </citation>
    <scope>NUCLEOTIDE SEQUENCE</scope>
    <source>
        <strain evidence="1">LLY</strain>
    </source>
</reference>
<dbReference type="Pfam" id="PF19101">
    <property type="entry name" value="DUF5788"/>
    <property type="match status" value="1"/>
</dbReference>
<gene>
    <name evidence="1" type="ORF">KDK67_07260</name>
</gene>
<dbReference type="Proteomes" id="UP001056766">
    <property type="component" value="Unassembled WGS sequence"/>
</dbReference>
<proteinExistence type="predicted"/>
<accession>A0A9E4ZH06</accession>
<name>A0A9E4ZH06_9EURY</name>
<evidence type="ECO:0000313" key="2">
    <source>
        <dbReference type="Proteomes" id="UP001056766"/>
    </source>
</evidence>
<comment type="caution">
    <text evidence="1">The sequence shown here is derived from an EMBL/GenBank/DDBJ whole genome shotgun (WGS) entry which is preliminary data.</text>
</comment>
<organism evidence="1 2">
    <name type="scientific">Methanococcoides seepicolus</name>
    <dbReference type="NCBI Taxonomy" id="2828780"/>
    <lineage>
        <taxon>Archaea</taxon>
        <taxon>Methanobacteriati</taxon>
        <taxon>Methanobacteriota</taxon>
        <taxon>Stenosarchaea group</taxon>
        <taxon>Methanomicrobia</taxon>
        <taxon>Methanosarcinales</taxon>
        <taxon>Methanosarcinaceae</taxon>
        <taxon>Methanococcoides</taxon>
    </lineage>
</organism>
<dbReference type="AlphaFoldDB" id="A0A9E4ZH06"/>
<dbReference type="EMBL" id="JAGSOI010000024">
    <property type="protein sequence ID" value="MCM1986794.1"/>
    <property type="molecule type" value="Genomic_DNA"/>
</dbReference>
<dbReference type="InterPro" id="IPR043900">
    <property type="entry name" value="DUF5788"/>
</dbReference>
<evidence type="ECO:0000313" key="1">
    <source>
        <dbReference type="EMBL" id="MCM1986794.1"/>
    </source>
</evidence>
<reference evidence="1" key="2">
    <citation type="submission" date="2021-04" db="EMBL/GenBank/DDBJ databases">
        <authorList>
            <person name="Dong X."/>
        </authorList>
    </citation>
    <scope>NUCLEOTIDE SEQUENCE</scope>
    <source>
        <strain evidence="1">LLY</strain>
    </source>
</reference>
<sequence>MVEEDILTEKQRKKFLAGLHRQLFWCGERIPDEVEFNGKMFPLHEITWELINKPDLNDEDKEQIEHCIVSLSKKARSFESVLETETMTVGEAKGIFDKTAGLLRAVMDLKEIEELPGPERMTKFKEDAMKCTVKDAKGWIKFLAELDE</sequence>
<dbReference type="RefSeq" id="WP_250868148.1">
    <property type="nucleotide sequence ID" value="NZ_JAGSOI010000024.1"/>
</dbReference>